<accession>A0A388SFV3</accession>
<evidence type="ECO:0000313" key="2">
    <source>
        <dbReference type="Proteomes" id="UP000266091"/>
    </source>
</evidence>
<dbReference type="EMBL" id="BGZJ01000002">
    <property type="protein sequence ID" value="GBO94563.1"/>
    <property type="molecule type" value="Genomic_DNA"/>
</dbReference>
<dbReference type="Proteomes" id="UP000266091">
    <property type="component" value="Unassembled WGS sequence"/>
</dbReference>
<proteinExistence type="predicted"/>
<organism evidence="1 2">
    <name type="scientific">Mesosutterella multiformis</name>
    <dbReference type="NCBI Taxonomy" id="2259133"/>
    <lineage>
        <taxon>Bacteria</taxon>
        <taxon>Pseudomonadati</taxon>
        <taxon>Pseudomonadota</taxon>
        <taxon>Betaproteobacteria</taxon>
        <taxon>Burkholderiales</taxon>
        <taxon>Sutterellaceae</taxon>
        <taxon>Mesosutterella</taxon>
    </lineage>
</organism>
<reference evidence="1 2" key="1">
    <citation type="journal article" date="2018" name="Int. J. Syst. Evol. Microbiol.">
        <title>Mesosutterella multiformis gen. nov., sp. nov., a member of the family Sutterellaceae and Sutterella megalosphaeroides sp. nov., isolated from human faeces.</title>
        <authorList>
            <person name="Sakamoto M."/>
            <person name="Ikeyama N."/>
            <person name="Kunihiro T."/>
            <person name="Iino T."/>
            <person name="Yuki M."/>
            <person name="Ohkuma M."/>
        </authorList>
    </citation>
    <scope>NUCLEOTIDE SEQUENCE [LARGE SCALE GENOMIC DNA]</scope>
    <source>
        <strain evidence="1 2">4NBBH2</strain>
    </source>
</reference>
<accession>A0A401LHM0</accession>
<evidence type="ECO:0000313" key="1">
    <source>
        <dbReference type="EMBL" id="GBO94563.1"/>
    </source>
</evidence>
<dbReference type="AlphaFoldDB" id="A0A388SFV3"/>
<keyword evidence="2" id="KW-1185">Reference proteome</keyword>
<gene>
    <name evidence="1" type="ORF">MESMUL_19170</name>
</gene>
<sequence>MTDPQYMTKIFVDTTKRKKVIFIKVAERQGKKLGDWVMDVLTEHLKAQFIDAAMKSGISFSALELKRREDGWVEVNPDTMHELCRLAKIPPHYYDLSSEEDLADIVFSLYAEWKKQGGTPDAVAEAILEESGVHLAPENKEESRQALG</sequence>
<name>A0A388SFV3_9BURK</name>
<comment type="caution">
    <text evidence="1">The sequence shown here is derived from an EMBL/GenBank/DDBJ whole genome shotgun (WGS) entry which is preliminary data.</text>
</comment>
<protein>
    <submittedName>
        <fullName evidence="1">Uncharacterized protein</fullName>
    </submittedName>
</protein>